<dbReference type="Gene3D" id="2.60.40.10">
    <property type="entry name" value="Immunoglobulins"/>
    <property type="match status" value="1"/>
</dbReference>
<dbReference type="InterPro" id="IPR033305">
    <property type="entry name" value="Hydin-like"/>
</dbReference>
<dbReference type="GO" id="GO:0005930">
    <property type="term" value="C:axoneme"/>
    <property type="evidence" value="ECO:0007669"/>
    <property type="project" value="TreeGrafter"/>
</dbReference>
<reference evidence="1 2" key="1">
    <citation type="submission" date="2020-02" db="EMBL/GenBank/DDBJ databases">
        <title>Draft genome sequence of Haematococcus lacustris strain NIES-144.</title>
        <authorList>
            <person name="Morimoto D."/>
            <person name="Nakagawa S."/>
            <person name="Yoshida T."/>
            <person name="Sawayama S."/>
        </authorList>
    </citation>
    <scope>NUCLEOTIDE SEQUENCE [LARGE SCALE GENOMIC DNA]</scope>
    <source>
        <strain evidence="1 2">NIES-144</strain>
    </source>
</reference>
<feature type="non-terminal residue" evidence="1">
    <location>
        <position position="99"/>
    </location>
</feature>
<proteinExistence type="predicted"/>
<keyword evidence="2" id="KW-1185">Reference proteome</keyword>
<dbReference type="GO" id="GO:0003341">
    <property type="term" value="P:cilium movement"/>
    <property type="evidence" value="ECO:0007669"/>
    <property type="project" value="TreeGrafter"/>
</dbReference>
<dbReference type="Proteomes" id="UP000485058">
    <property type="component" value="Unassembled WGS sequence"/>
</dbReference>
<sequence length="99" mass="11165">MRFAWRVPEDAGDPLEFQILPSRGTILPHGSQKICVEFVSRTVQRYTSHNLVLDIPGVAKEQLAIALRGECAVPRITLDCNPLEFGSCFVRHPYKRSLT</sequence>
<dbReference type="PANTHER" id="PTHR23053">
    <property type="entry name" value="DLEC1 DELETED IN LUNG AND ESOPHAGEAL CANCER 1"/>
    <property type="match status" value="1"/>
</dbReference>
<evidence type="ECO:0000313" key="2">
    <source>
        <dbReference type="Proteomes" id="UP000485058"/>
    </source>
</evidence>
<dbReference type="EMBL" id="BLLF01000908">
    <property type="protein sequence ID" value="GFH15842.1"/>
    <property type="molecule type" value="Genomic_DNA"/>
</dbReference>
<gene>
    <name evidence="1" type="ORF">HaLaN_12150</name>
</gene>
<dbReference type="PANTHER" id="PTHR23053:SF0">
    <property type="entry name" value="HYDROCEPHALUS-INDUCING PROTEIN HOMOLOG"/>
    <property type="match status" value="1"/>
</dbReference>
<organism evidence="1 2">
    <name type="scientific">Haematococcus lacustris</name>
    <name type="common">Green alga</name>
    <name type="synonym">Haematococcus pluvialis</name>
    <dbReference type="NCBI Taxonomy" id="44745"/>
    <lineage>
        <taxon>Eukaryota</taxon>
        <taxon>Viridiplantae</taxon>
        <taxon>Chlorophyta</taxon>
        <taxon>core chlorophytes</taxon>
        <taxon>Chlorophyceae</taxon>
        <taxon>CS clade</taxon>
        <taxon>Chlamydomonadales</taxon>
        <taxon>Haematococcaceae</taxon>
        <taxon>Haematococcus</taxon>
    </lineage>
</organism>
<name>A0A699ZJE2_HAELA</name>
<evidence type="ECO:0000313" key="1">
    <source>
        <dbReference type="EMBL" id="GFH15842.1"/>
    </source>
</evidence>
<dbReference type="GO" id="GO:1904158">
    <property type="term" value="P:axonemal central apparatus assembly"/>
    <property type="evidence" value="ECO:0007669"/>
    <property type="project" value="TreeGrafter"/>
</dbReference>
<dbReference type="AlphaFoldDB" id="A0A699ZJE2"/>
<accession>A0A699ZJE2</accession>
<comment type="caution">
    <text evidence="1">The sequence shown here is derived from an EMBL/GenBank/DDBJ whole genome shotgun (WGS) entry which is preliminary data.</text>
</comment>
<protein>
    <submittedName>
        <fullName evidence="1">Rhodanese domain-containing protein</fullName>
    </submittedName>
</protein>
<dbReference type="InterPro" id="IPR013783">
    <property type="entry name" value="Ig-like_fold"/>
</dbReference>
<feature type="non-terminal residue" evidence="1">
    <location>
        <position position="1"/>
    </location>
</feature>